<feature type="transmembrane region" description="Helical" evidence="1">
    <location>
        <begin position="34"/>
        <end position="54"/>
    </location>
</feature>
<accession>A0A975IVA9</accession>
<feature type="transmembrane region" description="Helical" evidence="1">
    <location>
        <begin position="7"/>
        <end position="28"/>
    </location>
</feature>
<sequence length="70" mass="7361">MHRLARIAPFFLIGPVSGPLLAGVVFNLRGGRPVLAGLYAIALAQYTVLLPALVGKYGAALMVKYGLPLI</sequence>
<keyword evidence="1" id="KW-0472">Membrane</keyword>
<evidence type="ECO:0000313" key="3">
    <source>
        <dbReference type="Proteomes" id="UP000676409"/>
    </source>
</evidence>
<keyword evidence="3" id="KW-1185">Reference proteome</keyword>
<proteinExistence type="predicted"/>
<protein>
    <submittedName>
        <fullName evidence="2">Uncharacterized protein</fullName>
    </submittedName>
</protein>
<dbReference type="EMBL" id="CP073078">
    <property type="protein sequence ID" value="QUD88590.1"/>
    <property type="molecule type" value="Genomic_DNA"/>
</dbReference>
<name>A0A975IVA9_9CAUL</name>
<evidence type="ECO:0000313" key="2">
    <source>
        <dbReference type="EMBL" id="QUD88590.1"/>
    </source>
</evidence>
<keyword evidence="1" id="KW-0812">Transmembrane</keyword>
<organism evidence="2 3">
    <name type="scientific">Phenylobacterium montanum</name>
    <dbReference type="NCBI Taxonomy" id="2823693"/>
    <lineage>
        <taxon>Bacteria</taxon>
        <taxon>Pseudomonadati</taxon>
        <taxon>Pseudomonadota</taxon>
        <taxon>Alphaproteobacteria</taxon>
        <taxon>Caulobacterales</taxon>
        <taxon>Caulobacteraceae</taxon>
        <taxon>Phenylobacterium</taxon>
    </lineage>
</organism>
<keyword evidence="1" id="KW-1133">Transmembrane helix</keyword>
<dbReference type="AlphaFoldDB" id="A0A975IVA9"/>
<dbReference type="Proteomes" id="UP000676409">
    <property type="component" value="Chromosome"/>
</dbReference>
<reference evidence="2" key="1">
    <citation type="submission" date="2021-04" db="EMBL/GenBank/DDBJ databases">
        <title>The complete genome sequence of Caulobacter sp. S6.</title>
        <authorList>
            <person name="Tang Y."/>
            <person name="Ouyang W."/>
            <person name="Liu Q."/>
            <person name="Huang B."/>
            <person name="Guo Z."/>
            <person name="Lei P."/>
        </authorList>
    </citation>
    <scope>NUCLEOTIDE SEQUENCE</scope>
    <source>
        <strain evidence="2">S6</strain>
    </source>
</reference>
<evidence type="ECO:0000256" key="1">
    <source>
        <dbReference type="SAM" id="Phobius"/>
    </source>
</evidence>
<dbReference type="KEGG" id="caul:KCG34_01475"/>
<dbReference type="RefSeq" id="WP_211938640.1">
    <property type="nucleotide sequence ID" value="NZ_CP073078.1"/>
</dbReference>
<gene>
    <name evidence="2" type="ORF">KCG34_01475</name>
</gene>